<evidence type="ECO:0000256" key="8">
    <source>
        <dbReference type="SAM" id="MobiDB-lite"/>
    </source>
</evidence>
<feature type="region of interest" description="Disordered" evidence="8">
    <location>
        <begin position="165"/>
        <end position="273"/>
    </location>
</feature>
<keyword evidence="2" id="KW-0479">Metal-binding</keyword>
<dbReference type="SMART" id="SM00225">
    <property type="entry name" value="BTB"/>
    <property type="match status" value="1"/>
</dbReference>
<feature type="domain" description="C2H2-type" evidence="10">
    <location>
        <begin position="509"/>
        <end position="536"/>
    </location>
</feature>
<dbReference type="PROSITE" id="PS00028">
    <property type="entry name" value="ZINC_FINGER_C2H2_1"/>
    <property type="match status" value="4"/>
</dbReference>
<keyword evidence="3" id="KW-0677">Repeat</keyword>
<accession>A0A7R9JW26</accession>
<reference evidence="11" key="1">
    <citation type="submission" date="2020-11" db="EMBL/GenBank/DDBJ databases">
        <authorList>
            <person name="Tran Van P."/>
        </authorList>
    </citation>
    <scope>NUCLEOTIDE SEQUENCE</scope>
</reference>
<dbReference type="InterPro" id="IPR011333">
    <property type="entry name" value="SKP1/BTB/POZ_sf"/>
</dbReference>
<keyword evidence="4 7" id="KW-0863">Zinc-finger</keyword>
<name>A0A7R9JW26_TIMGE</name>
<dbReference type="GO" id="GO:0008270">
    <property type="term" value="F:zinc ion binding"/>
    <property type="evidence" value="ECO:0007669"/>
    <property type="project" value="UniProtKB-KW"/>
</dbReference>
<evidence type="ECO:0000259" key="10">
    <source>
        <dbReference type="PROSITE" id="PS50157"/>
    </source>
</evidence>
<evidence type="ECO:0000256" key="4">
    <source>
        <dbReference type="ARBA" id="ARBA00022771"/>
    </source>
</evidence>
<dbReference type="SMART" id="SM00355">
    <property type="entry name" value="ZnF_C2H2"/>
    <property type="match status" value="4"/>
</dbReference>
<dbReference type="GO" id="GO:0061061">
    <property type="term" value="P:muscle structure development"/>
    <property type="evidence" value="ECO:0007669"/>
    <property type="project" value="UniProtKB-ARBA"/>
</dbReference>
<dbReference type="FunFam" id="3.30.160.60:FF:000557">
    <property type="entry name" value="zinc finger and SCAN domain-containing protein 29"/>
    <property type="match status" value="1"/>
</dbReference>
<dbReference type="AlphaFoldDB" id="A0A7R9JW26"/>
<feature type="domain" description="BTB" evidence="9">
    <location>
        <begin position="75"/>
        <end position="141"/>
    </location>
</feature>
<dbReference type="FunFam" id="3.30.160.60:FF:000145">
    <property type="entry name" value="Zinc finger protein 574"/>
    <property type="match status" value="1"/>
</dbReference>
<dbReference type="GO" id="GO:0006357">
    <property type="term" value="P:regulation of transcription by RNA polymerase II"/>
    <property type="evidence" value="ECO:0007669"/>
    <property type="project" value="TreeGrafter"/>
</dbReference>
<dbReference type="CDD" id="cd18315">
    <property type="entry name" value="BTB_POZ_BAB-like"/>
    <property type="match status" value="1"/>
</dbReference>
<dbReference type="InterPro" id="IPR013087">
    <property type="entry name" value="Znf_C2H2_type"/>
</dbReference>
<dbReference type="PROSITE" id="PS50157">
    <property type="entry name" value="ZINC_FINGER_C2H2_2"/>
    <property type="match status" value="4"/>
</dbReference>
<keyword evidence="6" id="KW-0539">Nucleus</keyword>
<dbReference type="Pfam" id="PF00096">
    <property type="entry name" value="zf-C2H2"/>
    <property type="match status" value="2"/>
</dbReference>
<dbReference type="GO" id="GO:0045466">
    <property type="term" value="P:R7 cell differentiation"/>
    <property type="evidence" value="ECO:0007669"/>
    <property type="project" value="UniProtKB-ARBA"/>
</dbReference>
<gene>
    <name evidence="11" type="ORF">TGEB3V08_LOCUS4437</name>
</gene>
<feature type="domain" description="C2H2-type" evidence="10">
    <location>
        <begin position="647"/>
        <end position="674"/>
    </location>
</feature>
<organism evidence="11">
    <name type="scientific">Timema genevievae</name>
    <name type="common">Walking stick</name>
    <dbReference type="NCBI Taxonomy" id="629358"/>
    <lineage>
        <taxon>Eukaryota</taxon>
        <taxon>Metazoa</taxon>
        <taxon>Ecdysozoa</taxon>
        <taxon>Arthropoda</taxon>
        <taxon>Hexapoda</taxon>
        <taxon>Insecta</taxon>
        <taxon>Pterygota</taxon>
        <taxon>Neoptera</taxon>
        <taxon>Polyneoptera</taxon>
        <taxon>Phasmatodea</taxon>
        <taxon>Timematodea</taxon>
        <taxon>Timematoidea</taxon>
        <taxon>Timematidae</taxon>
        <taxon>Timema</taxon>
    </lineage>
</organism>
<evidence type="ECO:0000313" key="11">
    <source>
        <dbReference type="EMBL" id="CAD7591056.1"/>
    </source>
</evidence>
<dbReference type="SUPFAM" id="SSF54695">
    <property type="entry name" value="POZ domain"/>
    <property type="match status" value="1"/>
</dbReference>
<protein>
    <submittedName>
        <fullName evidence="11">Uncharacterized protein</fullName>
    </submittedName>
</protein>
<dbReference type="InterPro" id="IPR036236">
    <property type="entry name" value="Znf_C2H2_sf"/>
</dbReference>
<feature type="domain" description="C2H2-type" evidence="10">
    <location>
        <begin position="619"/>
        <end position="646"/>
    </location>
</feature>
<dbReference type="EMBL" id="OE840536">
    <property type="protein sequence ID" value="CAD7591056.1"/>
    <property type="molecule type" value="Genomic_DNA"/>
</dbReference>
<evidence type="ECO:0000256" key="2">
    <source>
        <dbReference type="ARBA" id="ARBA00022723"/>
    </source>
</evidence>
<dbReference type="PROSITE" id="PS50097">
    <property type="entry name" value="BTB"/>
    <property type="match status" value="1"/>
</dbReference>
<dbReference type="GO" id="GO:0045165">
    <property type="term" value="P:cell fate commitment"/>
    <property type="evidence" value="ECO:0007669"/>
    <property type="project" value="UniProtKB-ARBA"/>
</dbReference>
<feature type="region of interest" description="Disordered" evidence="8">
    <location>
        <begin position="293"/>
        <end position="312"/>
    </location>
</feature>
<dbReference type="GO" id="GO:0048477">
    <property type="term" value="P:oogenesis"/>
    <property type="evidence" value="ECO:0007669"/>
    <property type="project" value="UniProtKB-ARBA"/>
</dbReference>
<dbReference type="FunFam" id="3.30.710.10:FF:000091">
    <property type="entry name" value="Lola, isoform F"/>
    <property type="match status" value="1"/>
</dbReference>
<dbReference type="Pfam" id="PF00651">
    <property type="entry name" value="BTB"/>
    <property type="match status" value="1"/>
</dbReference>
<evidence type="ECO:0000256" key="1">
    <source>
        <dbReference type="ARBA" id="ARBA00004123"/>
    </source>
</evidence>
<dbReference type="GO" id="GO:0042051">
    <property type="term" value="P:compound eye photoreceptor development"/>
    <property type="evidence" value="ECO:0007669"/>
    <property type="project" value="UniProtKB-ARBA"/>
</dbReference>
<dbReference type="Gene3D" id="3.30.160.60">
    <property type="entry name" value="Classic Zinc Finger"/>
    <property type="match status" value="4"/>
</dbReference>
<evidence type="ECO:0000256" key="6">
    <source>
        <dbReference type="ARBA" id="ARBA00023242"/>
    </source>
</evidence>
<feature type="region of interest" description="Disordered" evidence="8">
    <location>
        <begin position="460"/>
        <end position="501"/>
    </location>
</feature>
<dbReference type="SUPFAM" id="SSF57667">
    <property type="entry name" value="beta-beta-alpha zinc fingers"/>
    <property type="match status" value="2"/>
</dbReference>
<dbReference type="InterPro" id="IPR000210">
    <property type="entry name" value="BTB/POZ_dom"/>
</dbReference>
<evidence type="ECO:0000259" key="9">
    <source>
        <dbReference type="PROSITE" id="PS50097"/>
    </source>
</evidence>
<proteinExistence type="predicted"/>
<sequence>MNKGVVDLLLVVERSRSEPQPNVLSMVFSEWFPNLLLHEGEITDMGSEHYCLRWNNHQSNLLGVFSQLLQDESLVDVTLACAEGLSIRAHKVVLSACSSYFQTLFVDHPNRHPIVILKDVRFAELRTLVEFMYKGEVNVEYCQLSALLKTAESLKVKGLAEMTNAREDNREGDDGASAQKHNSPGPPDTPTPEIPASASGSKRLMDEDSAAATSSHPHGSISPSPALYGTKRQMLHHRHDSGSCDEGGGGAGGGTPEPDDLSSPPCDGPSDMSMSCNNPPSCSAAACSSALSSRLPSPLGEEPLPGPSGMLPVQQVPLGEGGGQGRSATVTGRVEPGSPRPVFILPYHSATVTGRVEPGSPRPVFSLPDHSATVTGRVEQGSPRPVFILPYHSAMVTGRVEPGPLRPVISLSTTQPWEKLPPVHPTEIQTSIFPSSAVELNTNSALANYATEAARSAIKRSQSLKKEVEWDRGGDDKSTTGDSSSDYRHPHDPQVDCGVEPDSHSPRVYSCMYCGAQFPYQSKLTRHILSHSLETLRYREQVAIHHHQQQHQSLTSIAKLEPLNLMDSHFGGRPPPPPLSDLSDPSPHLHENSLSMLELKGEYVGGPPPGDVGASSNVVLCKFCGKSFPDVGSLIAHLPVHTGDRPFRCEFCGKAFKLRHHMKDHCRVHTGERPFRCSLCGKTFSRSTILKAHEKTHYPKYVHKFMLPEPPMDTEEESSPQQ</sequence>
<feature type="compositionally biased region" description="Gly residues" evidence="8">
    <location>
        <begin position="245"/>
        <end position="255"/>
    </location>
</feature>
<dbReference type="PANTHER" id="PTHR23110">
    <property type="entry name" value="BTB DOMAIN TRANSCRIPTION FACTOR"/>
    <property type="match status" value="1"/>
</dbReference>
<dbReference type="GO" id="GO:0002009">
    <property type="term" value="P:morphogenesis of an epithelium"/>
    <property type="evidence" value="ECO:0007669"/>
    <property type="project" value="UniProtKB-ARBA"/>
</dbReference>
<evidence type="ECO:0000256" key="7">
    <source>
        <dbReference type="PROSITE-ProRule" id="PRU00042"/>
    </source>
</evidence>
<dbReference type="GO" id="GO:0005634">
    <property type="term" value="C:nucleus"/>
    <property type="evidence" value="ECO:0007669"/>
    <property type="project" value="UniProtKB-SubCell"/>
</dbReference>
<evidence type="ECO:0000256" key="3">
    <source>
        <dbReference type="ARBA" id="ARBA00022737"/>
    </source>
</evidence>
<feature type="compositionally biased region" description="Pro residues" evidence="8">
    <location>
        <begin position="184"/>
        <end position="193"/>
    </location>
</feature>
<dbReference type="PANTHER" id="PTHR23110:SF104">
    <property type="entry name" value="MATERNAL GENE REQUIRED FOR MEIOSIS, ISOFORM H"/>
    <property type="match status" value="1"/>
</dbReference>
<dbReference type="InterPro" id="IPR051095">
    <property type="entry name" value="Dros_DevTransReg"/>
</dbReference>
<feature type="compositionally biased region" description="Basic and acidic residues" evidence="8">
    <location>
        <begin position="464"/>
        <end position="494"/>
    </location>
</feature>
<feature type="domain" description="C2H2-type" evidence="10">
    <location>
        <begin position="675"/>
        <end position="697"/>
    </location>
</feature>
<feature type="compositionally biased region" description="Low complexity" evidence="8">
    <location>
        <begin position="214"/>
        <end position="225"/>
    </location>
</feature>
<comment type="subcellular location">
    <subcellularLocation>
        <location evidence="1">Nucleus</location>
    </subcellularLocation>
</comment>
<evidence type="ECO:0000256" key="5">
    <source>
        <dbReference type="ARBA" id="ARBA00022833"/>
    </source>
</evidence>
<dbReference type="Gene3D" id="3.30.710.10">
    <property type="entry name" value="Potassium Channel Kv1.1, Chain A"/>
    <property type="match status" value="1"/>
</dbReference>
<keyword evidence="5" id="KW-0862">Zinc</keyword>